<dbReference type="HOGENOM" id="CLU_049702_2_0_0"/>
<dbReference type="PANTHER" id="PTHR30510:SF2">
    <property type="entry name" value="UPF0229 PROTEIN YEAH"/>
    <property type="match status" value="1"/>
</dbReference>
<sequence>MRPIERDLQRFKQIVRGEVEKRVREFLTRTEYVGEVAGQPVSIPLPQLEVPRLIYGENAFGQGEGDGEGSGTGQGGMGGAGQGSLGPGGHIPVAEIEFEELLELMGEVLRLPRLEPKGPGAVEETSKRYTTLSRFGPESLRHVRRTLRQALRRSLISGDYRPDDPQLIPEPEDFRYRAPREHPRPIAQAVVVFALDVSGSMAGEQLEIVKQLAFWITAWIRKHFPSLDRRYILHDTEAWEVDEHAFFRVREGGGTRLSSAIQLAAKLLEEYPPDLYNRYVYHFSDGENWSEDTGQALETLEELLPTLALFGYGQVHLRHGQGRFLEDLLEYFGEEYEALAATEIRGRNSLPEALRRLLGGDRDGS</sequence>
<evidence type="ECO:0000313" key="3">
    <source>
        <dbReference type="Proteomes" id="UP000007030"/>
    </source>
</evidence>
<dbReference type="InterPro" id="IPR036465">
    <property type="entry name" value="vWFA_dom_sf"/>
</dbReference>
<dbReference type="NCBIfam" id="NF003711">
    <property type="entry name" value="PRK05325.2-3"/>
    <property type="match status" value="1"/>
</dbReference>
<name>F2NQI4_MARHT</name>
<dbReference type="AlphaFoldDB" id="F2NQI4"/>
<evidence type="ECO:0008006" key="4">
    <source>
        <dbReference type="Google" id="ProtNLM"/>
    </source>
</evidence>
<accession>F2NQI4</accession>
<reference evidence="2 3" key="1">
    <citation type="journal article" date="2012" name="Stand. Genomic Sci.">
        <title>Complete genome sequence of the aerobic, heterotroph Marinithermus hydrothermalis type strain (T1(T)) from a deep-sea hydrothermal vent chimney.</title>
        <authorList>
            <person name="Copeland A."/>
            <person name="Gu W."/>
            <person name="Yasawong M."/>
            <person name="Lapidus A."/>
            <person name="Lucas S."/>
            <person name="Deshpande S."/>
            <person name="Pagani I."/>
            <person name="Tapia R."/>
            <person name="Cheng J.F."/>
            <person name="Goodwin L.A."/>
            <person name="Pitluck S."/>
            <person name="Liolios K."/>
            <person name="Ivanova N."/>
            <person name="Mavromatis K."/>
            <person name="Mikhailova N."/>
            <person name="Pati A."/>
            <person name="Chen A."/>
            <person name="Palaniappan K."/>
            <person name="Land M."/>
            <person name="Pan C."/>
            <person name="Brambilla E.M."/>
            <person name="Rohde M."/>
            <person name="Tindall B.J."/>
            <person name="Sikorski J."/>
            <person name="Goker M."/>
            <person name="Detter J.C."/>
            <person name="Bristow J."/>
            <person name="Eisen J.A."/>
            <person name="Markowitz V."/>
            <person name="Hugenholtz P."/>
            <person name="Kyrpides N.C."/>
            <person name="Klenk H.P."/>
            <person name="Woyke T."/>
        </authorList>
    </citation>
    <scope>NUCLEOTIDE SEQUENCE [LARGE SCALE GENOMIC DNA]</scope>
    <source>
        <strain evidence="3">DSM 14884 / JCM 11576 / T1</strain>
    </source>
</reference>
<dbReference type="Gene3D" id="3.40.50.410">
    <property type="entry name" value="von Willebrand factor, type A domain"/>
    <property type="match status" value="1"/>
</dbReference>
<feature type="compositionally biased region" description="Gly residues" evidence="1">
    <location>
        <begin position="62"/>
        <end position="89"/>
    </location>
</feature>
<dbReference type="Proteomes" id="UP000007030">
    <property type="component" value="Chromosome"/>
</dbReference>
<evidence type="ECO:0000256" key="1">
    <source>
        <dbReference type="SAM" id="MobiDB-lite"/>
    </source>
</evidence>
<dbReference type="KEGG" id="mhd:Marky_1182"/>
<evidence type="ECO:0000313" key="2">
    <source>
        <dbReference type="EMBL" id="AEB11922.1"/>
    </source>
</evidence>
<dbReference type="eggNOG" id="COG2718">
    <property type="taxonomic scope" value="Bacteria"/>
</dbReference>
<dbReference type="CDD" id="cd00198">
    <property type="entry name" value="vWFA"/>
    <property type="match status" value="1"/>
</dbReference>
<dbReference type="Pfam" id="PF04285">
    <property type="entry name" value="DUF444"/>
    <property type="match status" value="2"/>
</dbReference>
<proteinExistence type="predicted"/>
<gene>
    <name evidence="2" type="ordered locus">Marky_1182</name>
</gene>
<dbReference type="STRING" id="869210.Marky_1182"/>
<keyword evidence="3" id="KW-1185">Reference proteome</keyword>
<dbReference type="RefSeq" id="WP_013703969.1">
    <property type="nucleotide sequence ID" value="NC_015387.1"/>
</dbReference>
<dbReference type="EMBL" id="CP002630">
    <property type="protein sequence ID" value="AEB11922.1"/>
    <property type="molecule type" value="Genomic_DNA"/>
</dbReference>
<organism evidence="2 3">
    <name type="scientific">Marinithermus hydrothermalis (strain DSM 14884 / JCM 11576 / T1)</name>
    <dbReference type="NCBI Taxonomy" id="869210"/>
    <lineage>
        <taxon>Bacteria</taxon>
        <taxon>Thermotogati</taxon>
        <taxon>Deinococcota</taxon>
        <taxon>Deinococci</taxon>
        <taxon>Thermales</taxon>
        <taxon>Thermaceae</taxon>
        <taxon>Marinithermus</taxon>
    </lineage>
</organism>
<feature type="region of interest" description="Disordered" evidence="1">
    <location>
        <begin position="59"/>
        <end position="90"/>
    </location>
</feature>
<protein>
    <recommendedName>
        <fullName evidence="4">DUF444 family protein</fullName>
    </recommendedName>
</protein>
<dbReference type="SUPFAM" id="SSF53300">
    <property type="entry name" value="vWA-like"/>
    <property type="match status" value="1"/>
</dbReference>
<dbReference type="OrthoDB" id="9788289at2"/>
<dbReference type="InterPro" id="IPR006698">
    <property type="entry name" value="UPF0229"/>
</dbReference>
<dbReference type="PANTHER" id="PTHR30510">
    <property type="entry name" value="UPF0229 PROTEIN YEAH"/>
    <property type="match status" value="1"/>
</dbReference>